<dbReference type="PATRIC" id="fig|1189621.3.peg.4031"/>
<dbReference type="OrthoDB" id="9803111at2"/>
<dbReference type="CDD" id="cd05237">
    <property type="entry name" value="UDP_invert_4-6DH_SDR_e"/>
    <property type="match status" value="1"/>
</dbReference>
<dbReference type="Gene3D" id="3.40.50.720">
    <property type="entry name" value="NAD(P)-binding Rossmann-like Domain"/>
    <property type="match status" value="2"/>
</dbReference>
<proteinExistence type="inferred from homology"/>
<keyword evidence="2" id="KW-0812">Transmembrane</keyword>
<accession>I5BT68</accession>
<evidence type="ECO:0000313" key="4">
    <source>
        <dbReference type="EMBL" id="EIM72770.1"/>
    </source>
</evidence>
<feature type="transmembrane region" description="Helical" evidence="2">
    <location>
        <begin position="12"/>
        <end position="36"/>
    </location>
</feature>
<feature type="domain" description="Polysaccharide biosynthesis protein CapD-like" evidence="3">
    <location>
        <begin position="301"/>
        <end position="588"/>
    </location>
</feature>
<dbReference type="InterPro" id="IPR003869">
    <property type="entry name" value="Polysac_CapD-like"/>
</dbReference>
<dbReference type="SUPFAM" id="SSF53335">
    <property type="entry name" value="S-adenosyl-L-methionine-dependent methyltransferases"/>
    <property type="match status" value="1"/>
</dbReference>
<dbReference type="InterPro" id="IPR036291">
    <property type="entry name" value="NAD(P)-bd_dom_sf"/>
</dbReference>
<dbReference type="PANTHER" id="PTHR43318:SF1">
    <property type="entry name" value="POLYSACCHARIDE BIOSYNTHESIS PROTEIN EPSC-RELATED"/>
    <property type="match status" value="1"/>
</dbReference>
<comment type="similarity">
    <text evidence="1">Belongs to the polysaccharide synthase family.</text>
</comment>
<dbReference type="Proteomes" id="UP000005551">
    <property type="component" value="Unassembled WGS sequence"/>
</dbReference>
<feature type="transmembrane region" description="Helical" evidence="2">
    <location>
        <begin position="89"/>
        <end position="109"/>
    </location>
</feature>
<dbReference type="InterPro" id="IPR051203">
    <property type="entry name" value="Polysaccharide_Synthase-Rel"/>
</dbReference>
<sequence length="644" mass="71772">MTQIKLLNGVRIMPRWLIILIDTFLLGVATILAYLLRFNFDILRISELHMFSGVAVFIGLSLPAMYVCKSYGGIVRHTGLRDLTRIGCMLIGTLLTLAVTAEFMLRTGLMGKNLFLPYSVALIASFISLSLLVGYRLLIRNAFHYAKKSASLSNRDIPVLLYGAGDAAMITCQTITRDSFSPYQIVGFLDDEPDKQGKILLGYPIFKGGTEALPQLVEKKGVKELIIAITALPVERLRELTDAALALNLKVKKIPSSVSWFEQKPLKTSDIKSVRIEDLLPRKSIQLNEGNVASFVKGKRILVTGAAGSIGSEICRQLMRFGFSELLLLDQAESPLYDVQQELKLAAPDKTCRYVVADIRNRQVMQRHFKDFRPEVVFHAAAYKHVPLMEEYPHQAIQTNVKGTQILADLSLEYAVEKFVMISTDKAVNPTNVMGASKRLAEMYVQALGQRVRADAAVHTRFITTRFGNVLGSNGSVIPLFRRQLEQGGPLTVTHPDITRYFMTIPEACQLVLEAGAMGQGGEIFVFDMGQPVKIADLAKKMIRLSGKTVEEVGIVFSGLRPGEKLYEELLNDSEATLPTHHQKIKIARVKTLDYRILREGLLLLYGTVQKGDDFDQVMQMKVLVPEFISNSSRFSRLDAKVLN</sequence>
<evidence type="ECO:0000259" key="3">
    <source>
        <dbReference type="Pfam" id="PF02719"/>
    </source>
</evidence>
<keyword evidence="2" id="KW-1133">Transmembrane helix</keyword>
<comment type="caution">
    <text evidence="4">The sequence shown here is derived from an EMBL/GenBank/DDBJ whole genome shotgun (WGS) entry which is preliminary data.</text>
</comment>
<dbReference type="EMBL" id="AJYA01000076">
    <property type="protein sequence ID" value="EIM72770.1"/>
    <property type="molecule type" value="Genomic_DNA"/>
</dbReference>
<dbReference type="PANTHER" id="PTHR43318">
    <property type="entry name" value="UDP-N-ACETYLGLUCOSAMINE 4,6-DEHYDRATASE"/>
    <property type="match status" value="1"/>
</dbReference>
<organism evidence="4 5">
    <name type="scientific">Nitritalea halalkaliphila LW7</name>
    <dbReference type="NCBI Taxonomy" id="1189621"/>
    <lineage>
        <taxon>Bacteria</taxon>
        <taxon>Pseudomonadati</taxon>
        <taxon>Bacteroidota</taxon>
        <taxon>Cytophagia</taxon>
        <taxon>Cytophagales</taxon>
        <taxon>Cyclobacteriaceae</taxon>
        <taxon>Nitritalea</taxon>
    </lineage>
</organism>
<feature type="transmembrane region" description="Helical" evidence="2">
    <location>
        <begin position="48"/>
        <end position="68"/>
    </location>
</feature>
<evidence type="ECO:0000313" key="5">
    <source>
        <dbReference type="Proteomes" id="UP000005551"/>
    </source>
</evidence>
<dbReference type="RefSeq" id="WP_009057500.1">
    <property type="nucleotide sequence ID" value="NZ_AJYA01000076.1"/>
</dbReference>
<protein>
    <submittedName>
        <fullName evidence="4">Polysaccharide biosynthesis protein capd</fullName>
    </submittedName>
</protein>
<gene>
    <name evidence="4" type="ORF">A3SI_19396</name>
</gene>
<dbReference type="STRING" id="1189621.A3SI_19396"/>
<reference evidence="4 5" key="1">
    <citation type="submission" date="2012-05" db="EMBL/GenBank/DDBJ databases">
        <title>Genome sequence of Nitritalea halalkaliphila LW7.</title>
        <authorList>
            <person name="Jangir P.K."/>
            <person name="Singh A."/>
            <person name="Shivaji S."/>
            <person name="Sharma R."/>
        </authorList>
    </citation>
    <scope>NUCLEOTIDE SEQUENCE [LARGE SCALE GENOMIC DNA]</scope>
    <source>
        <strain evidence="4 5">LW7</strain>
    </source>
</reference>
<keyword evidence="2" id="KW-0472">Membrane</keyword>
<keyword evidence="5" id="KW-1185">Reference proteome</keyword>
<feature type="transmembrane region" description="Helical" evidence="2">
    <location>
        <begin position="115"/>
        <end position="138"/>
    </location>
</feature>
<evidence type="ECO:0000256" key="2">
    <source>
        <dbReference type="SAM" id="Phobius"/>
    </source>
</evidence>
<dbReference type="SUPFAM" id="SSF51735">
    <property type="entry name" value="NAD(P)-binding Rossmann-fold domains"/>
    <property type="match status" value="1"/>
</dbReference>
<dbReference type="InterPro" id="IPR029063">
    <property type="entry name" value="SAM-dependent_MTases_sf"/>
</dbReference>
<name>I5BT68_9BACT</name>
<evidence type="ECO:0000256" key="1">
    <source>
        <dbReference type="ARBA" id="ARBA00007430"/>
    </source>
</evidence>
<dbReference type="Pfam" id="PF02719">
    <property type="entry name" value="Polysacc_synt_2"/>
    <property type="match status" value="1"/>
</dbReference>
<dbReference type="AlphaFoldDB" id="I5BT68"/>